<proteinExistence type="predicted"/>
<dbReference type="PROSITE" id="PS50088">
    <property type="entry name" value="ANK_REPEAT"/>
    <property type="match status" value="1"/>
</dbReference>
<dbReference type="Proteomes" id="UP000767334">
    <property type="component" value="Unassembled WGS sequence"/>
</dbReference>
<keyword evidence="5" id="KW-1185">Reference proteome</keyword>
<accession>A0ABS2FKM7</accession>
<dbReference type="PROSITE" id="PS50297">
    <property type="entry name" value="ANK_REP_REGION"/>
    <property type="match status" value="1"/>
</dbReference>
<dbReference type="Gene3D" id="1.25.40.20">
    <property type="entry name" value="Ankyrin repeat-containing domain"/>
    <property type="match status" value="1"/>
</dbReference>
<comment type="caution">
    <text evidence="4">The sequence shown here is derived from an EMBL/GenBank/DDBJ whole genome shotgun (WGS) entry which is preliminary data.</text>
</comment>
<reference evidence="4 5" key="1">
    <citation type="journal article" date="2021" name="Sci. Rep.">
        <title>The distribution of antibiotic resistance genes in chicken gut microbiota commensals.</title>
        <authorList>
            <person name="Juricova H."/>
            <person name="Matiasovicova J."/>
            <person name="Kubasova T."/>
            <person name="Cejkova D."/>
            <person name="Rychlik I."/>
        </authorList>
    </citation>
    <scope>NUCLEOTIDE SEQUENCE [LARGE SCALE GENOMIC DNA]</scope>
    <source>
        <strain evidence="4 5">An435</strain>
    </source>
</reference>
<evidence type="ECO:0000313" key="5">
    <source>
        <dbReference type="Proteomes" id="UP000767334"/>
    </source>
</evidence>
<evidence type="ECO:0000256" key="1">
    <source>
        <dbReference type="ARBA" id="ARBA00022737"/>
    </source>
</evidence>
<dbReference type="EMBL" id="JACJLL010000192">
    <property type="protein sequence ID" value="MBM6820891.1"/>
    <property type="molecule type" value="Genomic_DNA"/>
</dbReference>
<keyword evidence="2 3" id="KW-0040">ANK repeat</keyword>
<dbReference type="PANTHER" id="PTHR24198:SF165">
    <property type="entry name" value="ANKYRIN REPEAT-CONTAINING PROTEIN-RELATED"/>
    <property type="match status" value="1"/>
</dbReference>
<name>A0ABS2FKM7_9CLOT</name>
<feature type="repeat" description="ANK" evidence="3">
    <location>
        <begin position="36"/>
        <end position="68"/>
    </location>
</feature>
<organism evidence="4 5">
    <name type="scientific">Clostridium saudiense</name>
    <dbReference type="NCBI Taxonomy" id="1414720"/>
    <lineage>
        <taxon>Bacteria</taxon>
        <taxon>Bacillati</taxon>
        <taxon>Bacillota</taxon>
        <taxon>Clostridia</taxon>
        <taxon>Eubacteriales</taxon>
        <taxon>Clostridiaceae</taxon>
        <taxon>Clostridium</taxon>
    </lineage>
</organism>
<evidence type="ECO:0000313" key="4">
    <source>
        <dbReference type="EMBL" id="MBM6820891.1"/>
    </source>
</evidence>
<gene>
    <name evidence="4" type="ORF">H6A19_16365</name>
</gene>
<dbReference type="SUPFAM" id="SSF48403">
    <property type="entry name" value="Ankyrin repeat"/>
    <property type="match status" value="1"/>
</dbReference>
<dbReference type="InterPro" id="IPR036770">
    <property type="entry name" value="Ankyrin_rpt-contain_sf"/>
</dbReference>
<protein>
    <submittedName>
        <fullName evidence="4">Ankyrin repeat domain-containing protein</fullName>
    </submittedName>
</protein>
<dbReference type="InterPro" id="IPR002110">
    <property type="entry name" value="Ankyrin_rpt"/>
</dbReference>
<dbReference type="Pfam" id="PF12796">
    <property type="entry name" value="Ank_2"/>
    <property type="match status" value="1"/>
</dbReference>
<dbReference type="PANTHER" id="PTHR24198">
    <property type="entry name" value="ANKYRIN REPEAT AND PROTEIN KINASE DOMAIN-CONTAINING PROTEIN"/>
    <property type="match status" value="1"/>
</dbReference>
<keyword evidence="1" id="KW-0677">Repeat</keyword>
<sequence>MFKLKTSDIIKATQNNDYKLVETLLKNGNIDYKDKDGKTALFYAVLEHNIDLCNLLIENGANVYIKDDRNLMPIHYAALTNNYDIINLFYEHNFEYSIDTIKSEIKNIEIQDKRIFLKFLKKLF</sequence>
<dbReference type="RefSeq" id="WP_195515117.1">
    <property type="nucleotide sequence ID" value="NZ_JACJLL010000192.1"/>
</dbReference>
<evidence type="ECO:0000256" key="3">
    <source>
        <dbReference type="PROSITE-ProRule" id="PRU00023"/>
    </source>
</evidence>
<dbReference type="SMART" id="SM00248">
    <property type="entry name" value="ANK"/>
    <property type="match status" value="3"/>
</dbReference>
<evidence type="ECO:0000256" key="2">
    <source>
        <dbReference type="ARBA" id="ARBA00023043"/>
    </source>
</evidence>